<evidence type="ECO:0000313" key="10">
    <source>
        <dbReference type="Proteomes" id="UP000823786"/>
    </source>
</evidence>
<accession>A0ABS4EMA0</accession>
<evidence type="ECO:0000256" key="4">
    <source>
        <dbReference type="ARBA" id="ARBA00023139"/>
    </source>
</evidence>
<keyword evidence="4" id="KW-0564">Palmitate</keyword>
<feature type="signal peptide" evidence="8">
    <location>
        <begin position="1"/>
        <end position="17"/>
    </location>
</feature>
<evidence type="ECO:0000313" key="9">
    <source>
        <dbReference type="EMBL" id="MBP1859078.1"/>
    </source>
</evidence>
<sequence>MKPIAILTVLSAAVALASCQSSPREVRQLPTQMAPAGVEGSWVDPNGIVSTFSGGTFTTRTTDTNQILASGNYINLSPKLVEINMTSMVRNTQSKVNCAMVTMSQLNCTTDSGAQFSLSRKG</sequence>
<keyword evidence="2 8" id="KW-0732">Signal</keyword>
<evidence type="ECO:0000256" key="1">
    <source>
        <dbReference type="ARBA" id="ARBA00004459"/>
    </source>
</evidence>
<evidence type="ECO:0008006" key="11">
    <source>
        <dbReference type="Google" id="ProtNLM"/>
    </source>
</evidence>
<comment type="subcellular location">
    <subcellularLocation>
        <location evidence="1">Cell outer membrane</location>
        <topology evidence="1">Lipid-anchor</topology>
    </subcellularLocation>
</comment>
<evidence type="ECO:0000256" key="8">
    <source>
        <dbReference type="SAM" id="SignalP"/>
    </source>
</evidence>
<dbReference type="NCBIfam" id="NF041251">
    <property type="entry name" value="omp10_alpha_prot"/>
    <property type="match status" value="1"/>
</dbReference>
<comment type="caution">
    <text evidence="9">The sequence shown here is derived from an EMBL/GenBank/DDBJ whole genome shotgun (WGS) entry which is preliminary data.</text>
</comment>
<evidence type="ECO:0000256" key="2">
    <source>
        <dbReference type="ARBA" id="ARBA00022729"/>
    </source>
</evidence>
<dbReference type="Proteomes" id="UP000823786">
    <property type="component" value="Unassembled WGS sequence"/>
</dbReference>
<comment type="similarity">
    <text evidence="7">Belongs to the rhizobiaceae omp10 lipoprotein family.</text>
</comment>
<proteinExistence type="inferred from homology"/>
<feature type="chain" id="PRO_5045402826" description="Outer membrane lipoprotein" evidence="8">
    <location>
        <begin position="18"/>
        <end position="122"/>
    </location>
</feature>
<keyword evidence="6" id="KW-0449">Lipoprotein</keyword>
<reference evidence="9 10" key="1">
    <citation type="submission" date="2021-03" db="EMBL/GenBank/DDBJ databases">
        <title>Genomic Encyclopedia of Type Strains, Phase IV (KMG-IV): sequencing the most valuable type-strain genomes for metagenomic binning, comparative biology and taxonomic classification.</title>
        <authorList>
            <person name="Goeker M."/>
        </authorList>
    </citation>
    <scope>NUCLEOTIDE SEQUENCE [LARGE SCALE GENOMIC DNA]</scope>
    <source>
        <strain evidence="9 10">DSM 26427</strain>
    </source>
</reference>
<dbReference type="InterPro" id="IPR049857">
    <property type="entry name" value="Omp10-like"/>
</dbReference>
<protein>
    <recommendedName>
        <fullName evidence="11">Outer membrane lipoprotein</fullName>
    </recommendedName>
</protein>
<evidence type="ECO:0000256" key="7">
    <source>
        <dbReference type="ARBA" id="ARBA00044505"/>
    </source>
</evidence>
<keyword evidence="10" id="KW-1185">Reference proteome</keyword>
<evidence type="ECO:0000256" key="5">
    <source>
        <dbReference type="ARBA" id="ARBA00023237"/>
    </source>
</evidence>
<dbReference type="RefSeq" id="WP_209852852.1">
    <property type="nucleotide sequence ID" value="NZ_JAGGJV010000004.1"/>
</dbReference>
<dbReference type="Pfam" id="PF26368">
    <property type="entry name" value="OMP10"/>
    <property type="match status" value="1"/>
</dbReference>
<keyword evidence="5" id="KW-0998">Cell outer membrane</keyword>
<dbReference type="EMBL" id="JAGGJV010000004">
    <property type="protein sequence ID" value="MBP1859078.1"/>
    <property type="molecule type" value="Genomic_DNA"/>
</dbReference>
<keyword evidence="3" id="KW-0472">Membrane</keyword>
<gene>
    <name evidence="9" type="ORF">J2Z75_002590</name>
</gene>
<name>A0ABS4EMA0_9HYPH</name>
<evidence type="ECO:0000256" key="3">
    <source>
        <dbReference type="ARBA" id="ARBA00023136"/>
    </source>
</evidence>
<evidence type="ECO:0000256" key="6">
    <source>
        <dbReference type="ARBA" id="ARBA00023288"/>
    </source>
</evidence>
<organism evidence="9 10">
    <name type="scientific">Rhizobium herbae</name>
    <dbReference type="NCBI Taxonomy" id="508661"/>
    <lineage>
        <taxon>Bacteria</taxon>
        <taxon>Pseudomonadati</taxon>
        <taxon>Pseudomonadota</taxon>
        <taxon>Alphaproteobacteria</taxon>
        <taxon>Hyphomicrobiales</taxon>
        <taxon>Rhizobiaceae</taxon>
        <taxon>Rhizobium/Agrobacterium group</taxon>
        <taxon>Rhizobium</taxon>
    </lineage>
</organism>
<dbReference type="PROSITE" id="PS51257">
    <property type="entry name" value="PROKAR_LIPOPROTEIN"/>
    <property type="match status" value="1"/>
</dbReference>